<keyword evidence="2" id="KW-0813">Transport</keyword>
<keyword evidence="3" id="KW-1003">Cell membrane</keyword>
<dbReference type="PANTHER" id="PTHR30574:SF1">
    <property type="entry name" value="SULPHUR TRANSPORT DOMAIN-CONTAINING PROTEIN"/>
    <property type="match status" value="1"/>
</dbReference>
<evidence type="ECO:0000256" key="4">
    <source>
        <dbReference type="ARBA" id="ARBA00022519"/>
    </source>
</evidence>
<feature type="transmembrane region" description="Helical" evidence="9">
    <location>
        <begin position="325"/>
        <end position="344"/>
    </location>
</feature>
<evidence type="ECO:0000256" key="2">
    <source>
        <dbReference type="ARBA" id="ARBA00022448"/>
    </source>
</evidence>
<evidence type="ECO:0000256" key="8">
    <source>
        <dbReference type="ARBA" id="ARBA00035655"/>
    </source>
</evidence>
<feature type="transmembrane region" description="Helical" evidence="9">
    <location>
        <begin position="194"/>
        <end position="213"/>
    </location>
</feature>
<organism evidence="10">
    <name type="scientific">uncultured Desulfobacteraceae bacterium</name>
    <dbReference type="NCBI Taxonomy" id="218296"/>
    <lineage>
        <taxon>Bacteria</taxon>
        <taxon>Pseudomonadati</taxon>
        <taxon>Thermodesulfobacteriota</taxon>
        <taxon>Desulfobacteria</taxon>
        <taxon>Desulfobacterales</taxon>
        <taxon>Desulfobacteraceae</taxon>
        <taxon>environmental samples</taxon>
    </lineage>
</organism>
<dbReference type="GO" id="GO:0005886">
    <property type="term" value="C:plasma membrane"/>
    <property type="evidence" value="ECO:0007669"/>
    <property type="project" value="UniProtKB-SubCell"/>
</dbReference>
<keyword evidence="7 9" id="KW-0472">Membrane</keyword>
<feature type="transmembrane region" description="Helical" evidence="9">
    <location>
        <begin position="291"/>
        <end position="313"/>
    </location>
</feature>
<feature type="transmembrane region" description="Helical" evidence="9">
    <location>
        <begin position="120"/>
        <end position="139"/>
    </location>
</feature>
<dbReference type="InterPro" id="IPR007272">
    <property type="entry name" value="Sulf_transp_TsuA/YedE"/>
</dbReference>
<dbReference type="PANTHER" id="PTHR30574">
    <property type="entry name" value="INNER MEMBRANE PROTEIN YEDE"/>
    <property type="match status" value="1"/>
</dbReference>
<evidence type="ECO:0000256" key="6">
    <source>
        <dbReference type="ARBA" id="ARBA00022989"/>
    </source>
</evidence>
<evidence type="ECO:0008006" key="11">
    <source>
        <dbReference type="Google" id="ProtNLM"/>
    </source>
</evidence>
<name>A0A484HDU3_9BACT</name>
<feature type="transmembrane region" description="Helical" evidence="9">
    <location>
        <begin position="219"/>
        <end position="236"/>
    </location>
</feature>
<evidence type="ECO:0000256" key="3">
    <source>
        <dbReference type="ARBA" id="ARBA00022475"/>
    </source>
</evidence>
<evidence type="ECO:0000256" key="9">
    <source>
        <dbReference type="SAM" id="Phobius"/>
    </source>
</evidence>
<dbReference type="EMBL" id="CAACVI010000009">
    <property type="protein sequence ID" value="VEN73408.1"/>
    <property type="molecule type" value="Genomic_DNA"/>
</dbReference>
<keyword evidence="4" id="KW-0997">Cell inner membrane</keyword>
<gene>
    <name evidence="10" type="ORF">EPICR_170023</name>
</gene>
<sequence length="396" mass="43737">MEETSFLGFAKEDIKRLYSHVFENNWPFWLGGIFMAILVLMIFLWNFPWGVTGGYRNWIEWIGYGVKIKQDVPDLSPLLHPVSASNGGIILGAIVSALLSRQFKWQIASGREYLKGIIGGSLMGVGVSMTGGCLGGAFYSGIGVLSLGGFTMIIGVMIGAFFGLKLVLWEVESLPAPKQRPQPEKSEGFDWKKVHPGMGIALFFIMIGVIYVYSYFDQAKIGGLLLLGLLIGIVMHRTRFCFVRVFRCPLMTGDGEMVKTACLSLAIYALGSSVIKWAYMQPDTMGVYQPVGLGTIGGGILFGTGMILLGSCASSALWRMGEGNTKIIVGLFCFSIANAVSRSLFMKWDIYSYFGPNIFIPELISWHVTLPLYALFFIGWALLANWNEETEKFVIF</sequence>
<evidence type="ECO:0000256" key="1">
    <source>
        <dbReference type="ARBA" id="ARBA00004429"/>
    </source>
</evidence>
<keyword evidence="5 9" id="KW-0812">Transmembrane</keyword>
<feature type="transmembrane region" description="Helical" evidence="9">
    <location>
        <begin position="257"/>
        <end position="279"/>
    </location>
</feature>
<proteinExistence type="inferred from homology"/>
<accession>A0A484HDU3</accession>
<keyword evidence="6 9" id="KW-1133">Transmembrane helix</keyword>
<protein>
    <recommendedName>
        <fullName evidence="11">YeeE/YedE family protein</fullName>
    </recommendedName>
</protein>
<evidence type="ECO:0000313" key="10">
    <source>
        <dbReference type="EMBL" id="VEN73408.1"/>
    </source>
</evidence>
<feature type="transmembrane region" description="Helical" evidence="9">
    <location>
        <begin position="364"/>
        <end position="383"/>
    </location>
</feature>
<dbReference type="Pfam" id="PF04143">
    <property type="entry name" value="Sulf_transp"/>
    <property type="match status" value="2"/>
</dbReference>
<comment type="subcellular location">
    <subcellularLocation>
        <location evidence="1">Cell inner membrane</location>
        <topology evidence="1">Multi-pass membrane protein</topology>
    </subcellularLocation>
</comment>
<reference evidence="10" key="1">
    <citation type="submission" date="2019-01" db="EMBL/GenBank/DDBJ databases">
        <authorList>
            <consortium name="Genoscope - CEA"/>
            <person name="William W."/>
        </authorList>
    </citation>
    <scope>NUCLEOTIDE SEQUENCE</scope>
    <source>
        <strain evidence="10">CR-1</strain>
    </source>
</reference>
<evidence type="ECO:0000256" key="7">
    <source>
        <dbReference type="ARBA" id="ARBA00023136"/>
    </source>
</evidence>
<dbReference type="AlphaFoldDB" id="A0A484HDU3"/>
<feature type="transmembrane region" description="Helical" evidence="9">
    <location>
        <begin position="26"/>
        <end position="47"/>
    </location>
</feature>
<feature type="transmembrane region" description="Helical" evidence="9">
    <location>
        <begin position="78"/>
        <end position="99"/>
    </location>
</feature>
<feature type="transmembrane region" description="Helical" evidence="9">
    <location>
        <begin position="145"/>
        <end position="168"/>
    </location>
</feature>
<comment type="similarity">
    <text evidence="8">Belongs to the TsuA/YedE (TC 9.B.102) family.</text>
</comment>
<evidence type="ECO:0000256" key="5">
    <source>
        <dbReference type="ARBA" id="ARBA00022692"/>
    </source>
</evidence>